<comment type="similarity">
    <text evidence="1">Belongs to the glycosyl hydrolase 16 family.</text>
</comment>
<evidence type="ECO:0000256" key="1">
    <source>
        <dbReference type="ARBA" id="ARBA00006865"/>
    </source>
</evidence>
<dbReference type="EMBL" id="FRAA01000007">
    <property type="protein sequence ID" value="SHK67257.1"/>
    <property type="molecule type" value="Genomic_DNA"/>
</dbReference>
<dbReference type="InterPro" id="IPR026444">
    <property type="entry name" value="Secre_tail"/>
</dbReference>
<dbReference type="InterPro" id="IPR000757">
    <property type="entry name" value="Beta-glucanase-like"/>
</dbReference>
<dbReference type="Pfam" id="PF00722">
    <property type="entry name" value="Glyco_hydro_16"/>
    <property type="match status" value="1"/>
</dbReference>
<protein>
    <submittedName>
        <fullName evidence="7">Por secretion system C-terminal sorting domain-containing protein</fullName>
    </submittedName>
</protein>
<sequence>MKRLMLLMVVLQSYALAAQPPEPANGYRWVLQEQFSDEFDGSELNLDKWYNYHPYWKGRPPAMFHTDMVSVAEGMLQIKNQKLEKDSVVYNSWNDTYTTFSIAGGAVVSRTLEAHYGYYECRMKANKTLMSSTFWMSNRGSEGPKGCGDSYSEELDIQECVGRASSATNSFHKGMHSNTHYWYTDCEGEKETYSLGSEEEVETDVTEDFHVYAAHWHDAKEVTFYFDDQPGRNVKFRNDVTDNPFDRPMQINMVTETYDWVGVPTDEELADNSKNVTYYDWIRSYELVANTQGANVEMMTPVYEEDLSLMALDYDFDEGDDISVRLNYKLNSNGNMQVDLLGVDDVVLSSVKQDLYFGFGQDRFDLALIGASEQNSHAKRLRFRLYDIENSLVDEQIVDLDEVTLAVEGPKLNMEIYPNPGQDRMWVKSSELLEVKLVSMQGSIVREGVVSINDPMDISFLPRGVYVLYVSGYKAKRFVKS</sequence>
<evidence type="ECO:0000259" key="6">
    <source>
        <dbReference type="PROSITE" id="PS51762"/>
    </source>
</evidence>
<dbReference type="AlphaFoldDB" id="A0A1M6UDL3"/>
<keyword evidence="8" id="KW-1185">Reference proteome</keyword>
<dbReference type="Gene3D" id="2.60.120.200">
    <property type="match status" value="1"/>
</dbReference>
<dbReference type="Proteomes" id="UP000184474">
    <property type="component" value="Unassembled WGS sequence"/>
</dbReference>
<evidence type="ECO:0000313" key="7">
    <source>
        <dbReference type="EMBL" id="SHK67257.1"/>
    </source>
</evidence>
<dbReference type="InterPro" id="IPR013320">
    <property type="entry name" value="ConA-like_dom_sf"/>
</dbReference>
<name>A0A1M6UDL3_REIAG</name>
<evidence type="ECO:0000256" key="2">
    <source>
        <dbReference type="ARBA" id="ARBA00022729"/>
    </source>
</evidence>
<dbReference type="NCBIfam" id="TIGR04183">
    <property type="entry name" value="Por_Secre_tail"/>
    <property type="match status" value="1"/>
</dbReference>
<reference evidence="8" key="1">
    <citation type="submission" date="2016-11" db="EMBL/GenBank/DDBJ databases">
        <authorList>
            <person name="Varghese N."/>
            <person name="Submissions S."/>
        </authorList>
    </citation>
    <scope>NUCLEOTIDE SEQUENCE [LARGE SCALE GENOMIC DNA]</scope>
    <source>
        <strain evidence="8">DSM 26134</strain>
    </source>
</reference>
<evidence type="ECO:0000256" key="5">
    <source>
        <dbReference type="SAM" id="SignalP"/>
    </source>
</evidence>
<evidence type="ECO:0000256" key="4">
    <source>
        <dbReference type="ARBA" id="ARBA00023295"/>
    </source>
</evidence>
<accession>A0A1M6UDL3</accession>
<feature type="domain" description="GH16" evidence="6">
    <location>
        <begin position="12"/>
        <end position="290"/>
    </location>
</feature>
<evidence type="ECO:0000256" key="3">
    <source>
        <dbReference type="ARBA" id="ARBA00022801"/>
    </source>
</evidence>
<dbReference type="PROSITE" id="PS51762">
    <property type="entry name" value="GH16_2"/>
    <property type="match status" value="1"/>
</dbReference>
<dbReference type="GO" id="GO:0005975">
    <property type="term" value="P:carbohydrate metabolic process"/>
    <property type="evidence" value="ECO:0007669"/>
    <property type="project" value="InterPro"/>
</dbReference>
<dbReference type="GO" id="GO:0033916">
    <property type="term" value="F:beta-agarase activity"/>
    <property type="evidence" value="ECO:0007669"/>
    <property type="project" value="InterPro"/>
</dbReference>
<dbReference type="STRING" id="156994.SAMN04488028_10775"/>
<keyword evidence="2 5" id="KW-0732">Signal</keyword>
<feature type="signal peptide" evidence="5">
    <location>
        <begin position="1"/>
        <end position="17"/>
    </location>
</feature>
<proteinExistence type="inferred from homology"/>
<gene>
    <name evidence="7" type="ORF">SAMN04488028_10775</name>
</gene>
<feature type="chain" id="PRO_5009921340" evidence="5">
    <location>
        <begin position="18"/>
        <end position="481"/>
    </location>
</feature>
<organism evidence="7 8">
    <name type="scientific">Reichenbachiella agariperforans</name>
    <dbReference type="NCBI Taxonomy" id="156994"/>
    <lineage>
        <taxon>Bacteria</taxon>
        <taxon>Pseudomonadati</taxon>
        <taxon>Bacteroidota</taxon>
        <taxon>Cytophagia</taxon>
        <taxon>Cytophagales</taxon>
        <taxon>Reichenbachiellaceae</taxon>
        <taxon>Reichenbachiella</taxon>
    </lineage>
</organism>
<evidence type="ECO:0000313" key="8">
    <source>
        <dbReference type="Proteomes" id="UP000184474"/>
    </source>
</evidence>
<dbReference type="RefSeq" id="WP_084190602.1">
    <property type="nucleotide sequence ID" value="NZ_FRAA01000007.1"/>
</dbReference>
<dbReference type="CDD" id="cd02178">
    <property type="entry name" value="GH16_beta_agarase"/>
    <property type="match status" value="1"/>
</dbReference>
<keyword evidence="3" id="KW-0378">Hydrolase</keyword>
<dbReference type="SUPFAM" id="SSF49899">
    <property type="entry name" value="Concanavalin A-like lectins/glucanases"/>
    <property type="match status" value="1"/>
</dbReference>
<keyword evidence="4" id="KW-0326">Glycosidase</keyword>
<dbReference type="InterPro" id="IPR016287">
    <property type="entry name" value="Beta_agarase"/>
</dbReference>